<feature type="transmembrane region" description="Helical" evidence="1">
    <location>
        <begin position="20"/>
        <end position="45"/>
    </location>
</feature>
<reference evidence="3" key="1">
    <citation type="submission" date="2016-10" db="EMBL/GenBank/DDBJ databases">
        <title>Comparative genomics uncovers the prolific and rare metabolic potential of the cyanobacterial genus Moorea.</title>
        <authorList>
            <person name="Leao T."/>
            <person name="Castelao G."/>
            <person name="Korobeynikov A."/>
            <person name="Monroe E.A."/>
            <person name="Podell S."/>
            <person name="Glukhov E."/>
            <person name="Allen E."/>
            <person name="Gerwick W.H."/>
            <person name="Gerwick L."/>
        </authorList>
    </citation>
    <scope>NUCLEOTIDE SEQUENCE [LARGE SCALE GENOMIC DNA]</scope>
    <source>
        <strain evidence="3">JHB</strain>
    </source>
</reference>
<accession>A0A1D9GBE5</accession>
<dbReference type="NCBIfam" id="TIGR02532">
    <property type="entry name" value="IV_pilin_GFxxxE"/>
    <property type="match status" value="1"/>
</dbReference>
<proteinExistence type="predicted"/>
<name>A0A1D9GBE5_MOOP1</name>
<dbReference type="InterPro" id="IPR045584">
    <property type="entry name" value="Pilin-like"/>
</dbReference>
<keyword evidence="1" id="KW-0472">Membrane</keyword>
<keyword evidence="1" id="KW-1133">Transmembrane helix</keyword>
<evidence type="ECO:0000313" key="2">
    <source>
        <dbReference type="EMBL" id="AOY84976.2"/>
    </source>
</evidence>
<protein>
    <submittedName>
        <fullName evidence="2">Hormogonium polysaccharide secretion pseudopilin HpsC</fullName>
    </submittedName>
</protein>
<dbReference type="Proteomes" id="UP000176944">
    <property type="component" value="Chromosome"/>
</dbReference>
<dbReference type="InterPro" id="IPR012902">
    <property type="entry name" value="N_methyl_site"/>
</dbReference>
<dbReference type="SUPFAM" id="SSF54523">
    <property type="entry name" value="Pili subunits"/>
    <property type="match status" value="1"/>
</dbReference>
<evidence type="ECO:0000313" key="3">
    <source>
        <dbReference type="Proteomes" id="UP000176944"/>
    </source>
</evidence>
<sequence>MINSLRKLLLHQLKNNKPKVNHGGFTLIELLVAMIVAVLIIAPLLRFMITIVDTDRKEQAKATSEQEIQAAMDYIARDLEQAVYIYDNSGVERDNNDEPDQSGIQDQIPPVAAIGGCKEDNCTPVLVFWKRKYLDRDDTVDGETIGEFTDGNDTFVYALVAYYLITEENPTWSNIARIGRFEIRDKVIDVNSSTNTIPASPGFQSFDLSKRGSSLKQKLNQWTKEGNYDPEKQQVQILVDYIDNTATGIEPDCPSVFPQDDPDLSNAEIQQKEEDLQVPSQLNGGFYACVDADKKIAQLFLRGNALARLKNKEEDYEYKEDKPARSSYFPTVTMQIEGRGFLNIK</sequence>
<evidence type="ECO:0000256" key="1">
    <source>
        <dbReference type="SAM" id="Phobius"/>
    </source>
</evidence>
<gene>
    <name evidence="2" type="primary">hpsC</name>
    <name evidence="2" type="ORF">BJP36_30930</name>
</gene>
<dbReference type="AlphaFoldDB" id="A0A1D9GBE5"/>
<organism evidence="2 3">
    <name type="scientific">Moorena producens (strain JHB)</name>
    <dbReference type="NCBI Taxonomy" id="1454205"/>
    <lineage>
        <taxon>Bacteria</taxon>
        <taxon>Bacillati</taxon>
        <taxon>Cyanobacteriota</taxon>
        <taxon>Cyanophyceae</taxon>
        <taxon>Coleofasciculales</taxon>
        <taxon>Coleofasciculaceae</taxon>
        <taxon>Moorena</taxon>
    </lineage>
</organism>
<dbReference type="NCBIfam" id="NF038304">
    <property type="entry name" value="EPS_HpsC"/>
    <property type="match status" value="1"/>
</dbReference>
<dbReference type="Pfam" id="PF07963">
    <property type="entry name" value="N_methyl"/>
    <property type="match status" value="1"/>
</dbReference>
<dbReference type="EMBL" id="CP017708">
    <property type="protein sequence ID" value="AOY84976.2"/>
    <property type="molecule type" value="Genomic_DNA"/>
</dbReference>
<keyword evidence="1" id="KW-0812">Transmembrane</keyword>